<accession>A0A0G4IBL5</accession>
<dbReference type="PANTHER" id="PTHR45856:SF24">
    <property type="entry name" value="FUNGAL LIPASE-LIKE DOMAIN-CONTAINING PROTEIN"/>
    <property type="match status" value="1"/>
</dbReference>
<dbReference type="PANTHER" id="PTHR45856">
    <property type="entry name" value="ALPHA/BETA-HYDROLASES SUPERFAMILY PROTEIN"/>
    <property type="match status" value="1"/>
</dbReference>
<dbReference type="InterPro" id="IPR029058">
    <property type="entry name" value="AB_hydrolase_fold"/>
</dbReference>
<dbReference type="AlphaFoldDB" id="A0A0G4IBL5"/>
<gene>
    <name evidence="3" type="ORF">Cvel_12876</name>
</gene>
<dbReference type="SUPFAM" id="SSF53474">
    <property type="entry name" value="alpha/beta-Hydrolases"/>
    <property type="match status" value="1"/>
</dbReference>
<reference evidence="3" key="1">
    <citation type="submission" date="2014-11" db="EMBL/GenBank/DDBJ databases">
        <authorList>
            <person name="Otto D Thomas"/>
            <person name="Naeem Raeece"/>
        </authorList>
    </citation>
    <scope>NUCLEOTIDE SEQUENCE</scope>
</reference>
<dbReference type="InterPro" id="IPR002921">
    <property type="entry name" value="Fungal_lipase-type"/>
</dbReference>
<evidence type="ECO:0000313" key="3">
    <source>
        <dbReference type="EMBL" id="CEM54550.1"/>
    </source>
</evidence>
<evidence type="ECO:0000259" key="2">
    <source>
        <dbReference type="Pfam" id="PF01764"/>
    </source>
</evidence>
<feature type="domain" description="Fungal lipase-type" evidence="2">
    <location>
        <begin position="83"/>
        <end position="213"/>
    </location>
</feature>
<name>A0A0G4IBL5_9ALVE</name>
<dbReference type="Pfam" id="PF01764">
    <property type="entry name" value="Lipase_3"/>
    <property type="match status" value="1"/>
</dbReference>
<dbReference type="VEuPathDB" id="CryptoDB:Cvel_12876"/>
<organism evidence="3">
    <name type="scientific">Chromera velia CCMP2878</name>
    <dbReference type="NCBI Taxonomy" id="1169474"/>
    <lineage>
        <taxon>Eukaryota</taxon>
        <taxon>Sar</taxon>
        <taxon>Alveolata</taxon>
        <taxon>Colpodellida</taxon>
        <taxon>Chromeraceae</taxon>
        <taxon>Chromera</taxon>
    </lineage>
</organism>
<evidence type="ECO:0000256" key="1">
    <source>
        <dbReference type="SAM" id="SignalP"/>
    </source>
</evidence>
<dbReference type="InterPro" id="IPR051218">
    <property type="entry name" value="Sec_MonoDiacylglyc_Lipase"/>
</dbReference>
<dbReference type="GO" id="GO:0006629">
    <property type="term" value="P:lipid metabolic process"/>
    <property type="evidence" value="ECO:0007669"/>
    <property type="project" value="InterPro"/>
</dbReference>
<proteinExistence type="predicted"/>
<keyword evidence="1" id="KW-0732">Signal</keyword>
<protein>
    <recommendedName>
        <fullName evidence="2">Fungal lipase-type domain-containing protein</fullName>
    </recommendedName>
</protein>
<dbReference type="Gene3D" id="3.40.50.1820">
    <property type="entry name" value="alpha/beta hydrolase"/>
    <property type="match status" value="1"/>
</dbReference>
<feature type="chain" id="PRO_5012113497" description="Fungal lipase-type domain-containing protein" evidence="1">
    <location>
        <begin position="16"/>
        <end position="525"/>
    </location>
</feature>
<dbReference type="EMBL" id="CDMZ01005797">
    <property type="protein sequence ID" value="CEM54550.1"/>
    <property type="molecule type" value="Genomic_DNA"/>
</dbReference>
<sequence length="525" mass="58856">MLANLIIFFIRLCVAIQRSSRDYVEADLEKPFAGIHGKELKHLLAFGEILGIQWCRVVLEDAEQRSVMVVFRLLNGLKVAIWAFPGSHFNEDWRDNRKCKMVGEPSLCNAFVHEGFNQRSDPRILNARKFLDLCGAHKVDHILFSGHSLGGATAVLLALKLVVAQQVRAPDVHVFRFGFPLVGDAKLRKLVKDLNIEKQVLTFVHKKDVVPRALQMSDVIDGVFVPPDLLSLALKGSPRSFWGADMAYLPIGRYLFMDDERDGSVFCDLVNDGPELVCRLRTIEADLDEEALDRPLVINERQETRLRACLDQHSSNPFQRAVSHRGQQPPVAFQMCSVPLLMMPLHSVAPIQNATGLASAPAALFSAFGSGKNIFCDLKIFAQYEQFRNFFPARWEWYIHGSFFKHSFVVGRPIGVPGVPPLKGHLVVSNGAWQVEIVPTHWNPSGEVTVSTHAYSLLQIFDLVGQCDSHFGTYSFFFNNCNNWLSSGLAKFFEKGPDPTLFGFPSDVRTATDILGRYGYKLTPV</sequence>
<feature type="signal peptide" evidence="1">
    <location>
        <begin position="1"/>
        <end position="15"/>
    </location>
</feature>